<dbReference type="EMBL" id="IACM01018005">
    <property type="protein sequence ID" value="LAB20647.1"/>
    <property type="molecule type" value="Transcribed_RNA"/>
</dbReference>
<feature type="region of interest" description="Disordered" evidence="1">
    <location>
        <begin position="115"/>
        <end position="165"/>
    </location>
</feature>
<sequence>MHSCKNGGSCKGFLGRKSGELIFFGGGVGACTILPLASHQTSQGGEIYKPLRPMQSLKSQNLELFLFSHPIPTLPTPQDLGEGKTEALLLLFFAHVCNTRTSYVNFASKRVGERDPDVGPALLASSRVQEGRKGKEKGKGQEIRGKEETEEKQEGKEEAGWVPSE</sequence>
<protein>
    <submittedName>
        <fullName evidence="2">Uncharacterized protein</fullName>
    </submittedName>
</protein>
<reference evidence="2" key="1">
    <citation type="submission" date="2017-07" db="EMBL/GenBank/DDBJ databases">
        <authorList>
            <person name="Mikheyev A."/>
            <person name="Grau M."/>
        </authorList>
    </citation>
    <scope>NUCLEOTIDE SEQUENCE</scope>
    <source>
        <tissue evidence="2">Venom_gland</tissue>
    </source>
</reference>
<dbReference type="PROSITE" id="PS51257">
    <property type="entry name" value="PROKAR_LIPOPROTEIN"/>
    <property type="match status" value="1"/>
</dbReference>
<dbReference type="EMBL" id="IACM01018004">
    <property type="protein sequence ID" value="LAB20642.1"/>
    <property type="molecule type" value="Transcribed_RNA"/>
</dbReference>
<feature type="compositionally biased region" description="Basic and acidic residues" evidence="1">
    <location>
        <begin position="129"/>
        <end position="159"/>
    </location>
</feature>
<name>A0A2D4LIQ6_9SAUR</name>
<dbReference type="EMBL" id="IACM01018007">
    <property type="protein sequence ID" value="LAB20653.1"/>
    <property type="molecule type" value="Transcribed_RNA"/>
</dbReference>
<accession>A0A2D4LIQ6</accession>
<proteinExistence type="predicted"/>
<organism evidence="2">
    <name type="scientific">Micrurus spixii</name>
    <name type="common">Amazon coral snake</name>
    <dbReference type="NCBI Taxonomy" id="129469"/>
    <lineage>
        <taxon>Eukaryota</taxon>
        <taxon>Metazoa</taxon>
        <taxon>Chordata</taxon>
        <taxon>Craniata</taxon>
        <taxon>Vertebrata</taxon>
        <taxon>Euteleostomi</taxon>
        <taxon>Lepidosauria</taxon>
        <taxon>Squamata</taxon>
        <taxon>Bifurcata</taxon>
        <taxon>Unidentata</taxon>
        <taxon>Episquamata</taxon>
        <taxon>Toxicofera</taxon>
        <taxon>Serpentes</taxon>
        <taxon>Colubroidea</taxon>
        <taxon>Elapidae</taxon>
        <taxon>Elapinae</taxon>
        <taxon>Micrurus</taxon>
    </lineage>
</organism>
<dbReference type="EMBL" id="IACM01018003">
    <property type="protein sequence ID" value="LAB20639.1"/>
    <property type="molecule type" value="Transcribed_RNA"/>
</dbReference>
<evidence type="ECO:0000256" key="1">
    <source>
        <dbReference type="SAM" id="MobiDB-lite"/>
    </source>
</evidence>
<reference evidence="2" key="2">
    <citation type="submission" date="2017-11" db="EMBL/GenBank/DDBJ databases">
        <title>Coralsnake Venomics: Analyses of Venom Gland Transcriptomes and Proteomes of Six Brazilian Taxa.</title>
        <authorList>
            <person name="Aird S.D."/>
            <person name="Jorge da Silva N."/>
            <person name="Qiu L."/>
            <person name="Villar-Briones A."/>
            <person name="Aparecida-Saddi V."/>
            <person name="Campos-Telles M.P."/>
            <person name="Grau M."/>
            <person name="Mikheyev A.S."/>
        </authorList>
    </citation>
    <scope>NUCLEOTIDE SEQUENCE</scope>
    <source>
        <tissue evidence="2">Venom_gland</tissue>
    </source>
</reference>
<dbReference type="AlphaFoldDB" id="A0A2D4LIQ6"/>
<evidence type="ECO:0000313" key="2">
    <source>
        <dbReference type="EMBL" id="LAB20653.1"/>
    </source>
</evidence>